<accession>A0AAJ0HT57</accession>
<reference evidence="4" key="1">
    <citation type="journal article" date="2023" name="Mol. Phylogenet. Evol.">
        <title>Genome-scale phylogeny and comparative genomics of the fungal order Sordariales.</title>
        <authorList>
            <person name="Hensen N."/>
            <person name="Bonometti L."/>
            <person name="Westerberg I."/>
            <person name="Brannstrom I.O."/>
            <person name="Guillou S."/>
            <person name="Cros-Aarteil S."/>
            <person name="Calhoun S."/>
            <person name="Haridas S."/>
            <person name="Kuo A."/>
            <person name="Mondo S."/>
            <person name="Pangilinan J."/>
            <person name="Riley R."/>
            <person name="LaButti K."/>
            <person name="Andreopoulos B."/>
            <person name="Lipzen A."/>
            <person name="Chen C."/>
            <person name="Yan M."/>
            <person name="Daum C."/>
            <person name="Ng V."/>
            <person name="Clum A."/>
            <person name="Steindorff A."/>
            <person name="Ohm R.A."/>
            <person name="Martin F."/>
            <person name="Silar P."/>
            <person name="Natvig D.O."/>
            <person name="Lalanne C."/>
            <person name="Gautier V."/>
            <person name="Ament-Velasquez S.L."/>
            <person name="Kruys A."/>
            <person name="Hutchinson M.I."/>
            <person name="Powell A.J."/>
            <person name="Barry K."/>
            <person name="Miller A.N."/>
            <person name="Grigoriev I.V."/>
            <person name="Debuchy R."/>
            <person name="Gladieux P."/>
            <person name="Hiltunen Thoren M."/>
            <person name="Johannesson H."/>
        </authorList>
    </citation>
    <scope>NUCLEOTIDE SEQUENCE</scope>
    <source>
        <strain evidence="4">CBS 955.72</strain>
    </source>
</reference>
<evidence type="ECO:0000313" key="5">
    <source>
        <dbReference type="Proteomes" id="UP001275084"/>
    </source>
</evidence>
<dbReference type="EMBL" id="JAUIQD010000002">
    <property type="protein sequence ID" value="KAK3360703.1"/>
    <property type="molecule type" value="Genomic_DNA"/>
</dbReference>
<dbReference type="InterPro" id="IPR021860">
    <property type="entry name" value="Peptidase_S12_Pab87-rel_C"/>
</dbReference>
<evidence type="ECO:0000259" key="3">
    <source>
        <dbReference type="Pfam" id="PF11954"/>
    </source>
</evidence>
<dbReference type="PANTHER" id="PTHR46825:SF9">
    <property type="entry name" value="BETA-LACTAMASE-RELATED DOMAIN-CONTAINING PROTEIN"/>
    <property type="match status" value="1"/>
</dbReference>
<evidence type="ECO:0000256" key="1">
    <source>
        <dbReference type="ARBA" id="ARBA00038215"/>
    </source>
</evidence>
<comment type="caution">
    <text evidence="4">The sequence shown here is derived from an EMBL/GenBank/DDBJ whole genome shotgun (WGS) entry which is preliminary data.</text>
</comment>
<reference evidence="4" key="2">
    <citation type="submission" date="2023-06" db="EMBL/GenBank/DDBJ databases">
        <authorList>
            <consortium name="Lawrence Berkeley National Laboratory"/>
            <person name="Haridas S."/>
            <person name="Hensen N."/>
            <person name="Bonometti L."/>
            <person name="Westerberg I."/>
            <person name="Brannstrom I.O."/>
            <person name="Guillou S."/>
            <person name="Cros-Aarteil S."/>
            <person name="Calhoun S."/>
            <person name="Kuo A."/>
            <person name="Mondo S."/>
            <person name="Pangilinan J."/>
            <person name="Riley R."/>
            <person name="Labutti K."/>
            <person name="Andreopoulos B."/>
            <person name="Lipzen A."/>
            <person name="Chen C."/>
            <person name="Yanf M."/>
            <person name="Daum C."/>
            <person name="Ng V."/>
            <person name="Clum A."/>
            <person name="Steindorff A."/>
            <person name="Ohm R."/>
            <person name="Martin F."/>
            <person name="Silar P."/>
            <person name="Natvig D."/>
            <person name="Lalanne C."/>
            <person name="Gautier V."/>
            <person name="Ament-Velasquez S.L."/>
            <person name="Kruys A."/>
            <person name="Hutchinson M.I."/>
            <person name="Powell A.J."/>
            <person name="Barry K."/>
            <person name="Miller A.N."/>
            <person name="Grigoriev I.V."/>
            <person name="Debuchy R."/>
            <person name="Gladieux P."/>
            <person name="Thoren M.H."/>
            <person name="Johannesson H."/>
        </authorList>
    </citation>
    <scope>NUCLEOTIDE SEQUENCE</scope>
    <source>
        <strain evidence="4">CBS 955.72</strain>
    </source>
</reference>
<dbReference type="Proteomes" id="UP001275084">
    <property type="component" value="Unassembled WGS sequence"/>
</dbReference>
<protein>
    <submittedName>
        <fullName evidence="4">Penicillin-binding protein</fullName>
    </submittedName>
</protein>
<feature type="domain" description="Peptidase S12 Pab87-related C-terminal" evidence="3">
    <location>
        <begin position="417"/>
        <end position="525"/>
    </location>
</feature>
<keyword evidence="5" id="KW-1185">Reference proteome</keyword>
<dbReference type="InterPro" id="IPR012338">
    <property type="entry name" value="Beta-lactam/transpept-like"/>
</dbReference>
<comment type="similarity">
    <text evidence="1">Belongs to the peptidase S12 family.</text>
</comment>
<dbReference type="InterPro" id="IPR050491">
    <property type="entry name" value="AmpC-like"/>
</dbReference>
<evidence type="ECO:0000259" key="2">
    <source>
        <dbReference type="Pfam" id="PF00144"/>
    </source>
</evidence>
<feature type="domain" description="Beta-lactamase-related" evidence="2">
    <location>
        <begin position="25"/>
        <end position="361"/>
    </location>
</feature>
<dbReference type="PANTHER" id="PTHR46825">
    <property type="entry name" value="D-ALANYL-D-ALANINE-CARBOXYPEPTIDASE/ENDOPEPTIDASE AMPH"/>
    <property type="match status" value="1"/>
</dbReference>
<dbReference type="InterPro" id="IPR001466">
    <property type="entry name" value="Beta-lactam-related"/>
</dbReference>
<dbReference type="SUPFAM" id="SSF56601">
    <property type="entry name" value="beta-lactamase/transpeptidase-like"/>
    <property type="match status" value="1"/>
</dbReference>
<dbReference type="AlphaFoldDB" id="A0AAJ0HT57"/>
<sequence length="537" mass="60051">MPEPTTGDKVHRSPFSDNDSDTCKLIHNLMEKWHIPGASIAVIDGDDTWARGFGFATIDTSPATPSTLFYAASTTKAFTAAALAHLIDLGNLKTRTVPAKAVAWETPMHDVLLEDFVLMDDWATKHITIEDALCHRTGLPRHDVAEQHRIVEDNGNSRLATVKDTTRSLRHLPLSAEPRTKYQYCNVMFAAASHLVETLTGKWLGDVLKDWIWSPLHMHQTYFSLDDAEESSSDLATGYYHDSRTGAYKEVRHAPLDEVSGAGAVISSVLDYAKWIRCMIDEAKPLSRESHRAIKMPRIFSGISPGNFDAPKAYALGWEAFVYKGHRVWGHNGGTDSFGAQVLFVPDLRFGVVVFANTAVTSNVLGDVVSWSLVEDRLGISQDQRRDWEARWVEAFDTVATRRELALKVLYPSVPDPGLKKSLSLESYVGTYFHPGYKEMKLALADSASRERKPRVELVALRPDAAWPIMCEFEHVSGEYWLVEYNLIHNPVTYLLGGIEPAQFKLGPNGKVASMGIDWRNVFDDTSEGLIWFNRVD</sequence>
<dbReference type="Pfam" id="PF00144">
    <property type="entry name" value="Beta-lactamase"/>
    <property type="match status" value="1"/>
</dbReference>
<dbReference type="Pfam" id="PF11954">
    <property type="entry name" value="DUF3471"/>
    <property type="match status" value="1"/>
</dbReference>
<proteinExistence type="inferred from homology"/>
<evidence type="ECO:0000313" key="4">
    <source>
        <dbReference type="EMBL" id="KAK3360703.1"/>
    </source>
</evidence>
<dbReference type="Gene3D" id="3.40.710.10">
    <property type="entry name" value="DD-peptidase/beta-lactamase superfamily"/>
    <property type="match status" value="1"/>
</dbReference>
<gene>
    <name evidence="4" type="ORF">B0T25DRAFT_447560</name>
</gene>
<name>A0AAJ0HT57_9PEZI</name>
<organism evidence="4 5">
    <name type="scientific">Lasiosphaeria hispida</name>
    <dbReference type="NCBI Taxonomy" id="260671"/>
    <lineage>
        <taxon>Eukaryota</taxon>
        <taxon>Fungi</taxon>
        <taxon>Dikarya</taxon>
        <taxon>Ascomycota</taxon>
        <taxon>Pezizomycotina</taxon>
        <taxon>Sordariomycetes</taxon>
        <taxon>Sordariomycetidae</taxon>
        <taxon>Sordariales</taxon>
        <taxon>Lasiosphaeriaceae</taxon>
        <taxon>Lasiosphaeria</taxon>
    </lineage>
</organism>